<feature type="domain" description="DUF6534" evidence="2">
    <location>
        <begin position="196"/>
        <end position="281"/>
    </location>
</feature>
<keyword evidence="1" id="KW-0472">Membrane</keyword>
<feature type="transmembrane region" description="Helical" evidence="1">
    <location>
        <begin position="189"/>
        <end position="208"/>
    </location>
</feature>
<accession>A0A9P6AJT7</accession>
<dbReference type="Pfam" id="PF20152">
    <property type="entry name" value="DUF6534"/>
    <property type="match status" value="1"/>
</dbReference>
<comment type="caution">
    <text evidence="3">The sequence shown here is derived from an EMBL/GenBank/DDBJ whole genome shotgun (WGS) entry which is preliminary data.</text>
</comment>
<name>A0A9P6AJT7_9AGAM</name>
<feature type="transmembrane region" description="Helical" evidence="1">
    <location>
        <begin position="120"/>
        <end position="141"/>
    </location>
</feature>
<protein>
    <recommendedName>
        <fullName evidence="2">DUF6534 domain-containing protein</fullName>
    </recommendedName>
</protein>
<dbReference type="InterPro" id="IPR045339">
    <property type="entry name" value="DUF6534"/>
</dbReference>
<dbReference type="PANTHER" id="PTHR40465">
    <property type="entry name" value="CHROMOSOME 1, WHOLE GENOME SHOTGUN SEQUENCE"/>
    <property type="match status" value="1"/>
</dbReference>
<dbReference type="EMBL" id="MU129104">
    <property type="protein sequence ID" value="KAF9506669.1"/>
    <property type="molecule type" value="Genomic_DNA"/>
</dbReference>
<gene>
    <name evidence="3" type="ORF">BS47DRAFT_389140</name>
</gene>
<evidence type="ECO:0000256" key="1">
    <source>
        <dbReference type="SAM" id="Phobius"/>
    </source>
</evidence>
<keyword evidence="1" id="KW-0812">Transmembrane</keyword>
<feature type="transmembrane region" description="Helical" evidence="1">
    <location>
        <begin position="256"/>
        <end position="276"/>
    </location>
</feature>
<dbReference type="PANTHER" id="PTHR40465:SF1">
    <property type="entry name" value="DUF6534 DOMAIN-CONTAINING PROTEIN"/>
    <property type="match status" value="1"/>
</dbReference>
<evidence type="ECO:0000313" key="3">
    <source>
        <dbReference type="EMBL" id="KAF9506669.1"/>
    </source>
</evidence>
<feature type="transmembrane region" description="Helical" evidence="1">
    <location>
        <begin position="148"/>
        <end position="169"/>
    </location>
</feature>
<keyword evidence="4" id="KW-1185">Reference proteome</keyword>
<dbReference type="Proteomes" id="UP000886523">
    <property type="component" value="Unassembled WGS sequence"/>
</dbReference>
<evidence type="ECO:0000259" key="2">
    <source>
        <dbReference type="Pfam" id="PF20152"/>
    </source>
</evidence>
<feature type="transmembrane region" description="Helical" evidence="1">
    <location>
        <begin position="228"/>
        <end position="250"/>
    </location>
</feature>
<proteinExistence type="predicted"/>
<reference evidence="3" key="1">
    <citation type="journal article" date="2020" name="Nat. Commun.">
        <title>Large-scale genome sequencing of mycorrhizal fungi provides insights into the early evolution of symbiotic traits.</title>
        <authorList>
            <person name="Miyauchi S."/>
            <person name="Kiss E."/>
            <person name="Kuo A."/>
            <person name="Drula E."/>
            <person name="Kohler A."/>
            <person name="Sanchez-Garcia M."/>
            <person name="Morin E."/>
            <person name="Andreopoulos B."/>
            <person name="Barry K.W."/>
            <person name="Bonito G."/>
            <person name="Buee M."/>
            <person name="Carver A."/>
            <person name="Chen C."/>
            <person name="Cichocki N."/>
            <person name="Clum A."/>
            <person name="Culley D."/>
            <person name="Crous P.W."/>
            <person name="Fauchery L."/>
            <person name="Girlanda M."/>
            <person name="Hayes R.D."/>
            <person name="Keri Z."/>
            <person name="LaButti K."/>
            <person name="Lipzen A."/>
            <person name="Lombard V."/>
            <person name="Magnuson J."/>
            <person name="Maillard F."/>
            <person name="Murat C."/>
            <person name="Nolan M."/>
            <person name="Ohm R.A."/>
            <person name="Pangilinan J."/>
            <person name="Pereira M.F."/>
            <person name="Perotto S."/>
            <person name="Peter M."/>
            <person name="Pfister S."/>
            <person name="Riley R."/>
            <person name="Sitrit Y."/>
            <person name="Stielow J.B."/>
            <person name="Szollosi G."/>
            <person name="Zifcakova L."/>
            <person name="Stursova M."/>
            <person name="Spatafora J.W."/>
            <person name="Tedersoo L."/>
            <person name="Vaario L.M."/>
            <person name="Yamada A."/>
            <person name="Yan M."/>
            <person name="Wang P."/>
            <person name="Xu J."/>
            <person name="Bruns T."/>
            <person name="Baldrian P."/>
            <person name="Vilgalys R."/>
            <person name="Dunand C."/>
            <person name="Henrissat B."/>
            <person name="Grigoriev I.V."/>
            <person name="Hibbett D."/>
            <person name="Nagy L.G."/>
            <person name="Martin F.M."/>
        </authorList>
    </citation>
    <scope>NUCLEOTIDE SEQUENCE</scope>
    <source>
        <strain evidence="3">UP504</strain>
    </source>
</reference>
<dbReference type="AlphaFoldDB" id="A0A9P6AJT7"/>
<dbReference type="OrthoDB" id="2745105at2759"/>
<keyword evidence="1" id="KW-1133">Transmembrane helix</keyword>
<feature type="transmembrane region" description="Helical" evidence="1">
    <location>
        <begin position="77"/>
        <end position="100"/>
    </location>
</feature>
<sequence length="320" mass="36203">MIKPPRPLPDPKFKQYRSPIHLPPQPSILEIMSVTPVNRVASSFIGNLLNALCFGVLTIQTSSYYRAFPNDGRPMKLVVGFLWILEAFQISCSTQSLYWWVVTNYHNPLALNRPTWEFSIFHMGAVCASVTVQTFFVYRVYSLSANPYLGALVQVLVLLQFGFGIAAGAKLNMTRDIEVMHRRNMWVAISWMTIQAVVDILIATWLCLVLRHRRTGFQKTDSVINRMIMYSISTGLVTSVLSCILLGMVVKYGLNVSIIIGMPLGGFYSITILANLHMRKRLRARLDTPSLFELVGSLVKKTVRGMWGILKAKRDSRRRG</sequence>
<organism evidence="3 4">
    <name type="scientific">Hydnum rufescens UP504</name>
    <dbReference type="NCBI Taxonomy" id="1448309"/>
    <lineage>
        <taxon>Eukaryota</taxon>
        <taxon>Fungi</taxon>
        <taxon>Dikarya</taxon>
        <taxon>Basidiomycota</taxon>
        <taxon>Agaricomycotina</taxon>
        <taxon>Agaricomycetes</taxon>
        <taxon>Cantharellales</taxon>
        <taxon>Hydnaceae</taxon>
        <taxon>Hydnum</taxon>
    </lineage>
</organism>
<feature type="transmembrane region" description="Helical" evidence="1">
    <location>
        <begin position="44"/>
        <end position="65"/>
    </location>
</feature>
<evidence type="ECO:0000313" key="4">
    <source>
        <dbReference type="Proteomes" id="UP000886523"/>
    </source>
</evidence>